<keyword evidence="1" id="KW-0472">Membrane</keyword>
<dbReference type="RefSeq" id="WP_163395642.1">
    <property type="nucleotide sequence ID" value="NZ_BMKP01000008.1"/>
</dbReference>
<evidence type="ECO:0000313" key="3">
    <source>
        <dbReference type="Proteomes" id="UP000655016"/>
    </source>
</evidence>
<evidence type="ECO:0000313" key="2">
    <source>
        <dbReference type="EMBL" id="GGF22063.1"/>
    </source>
</evidence>
<comment type="caution">
    <text evidence="2">The sequence shown here is derived from an EMBL/GenBank/DDBJ whole genome shotgun (WGS) entry which is preliminary data.</text>
</comment>
<evidence type="ECO:0008006" key="4">
    <source>
        <dbReference type="Google" id="ProtNLM"/>
    </source>
</evidence>
<reference evidence="3" key="1">
    <citation type="journal article" date="2019" name="Int. J. Syst. Evol. Microbiol.">
        <title>The Global Catalogue of Microorganisms (GCM) 10K type strain sequencing project: providing services to taxonomists for standard genome sequencing and annotation.</title>
        <authorList>
            <consortium name="The Broad Institute Genomics Platform"/>
            <consortium name="The Broad Institute Genome Sequencing Center for Infectious Disease"/>
            <person name="Wu L."/>
            <person name="Ma J."/>
        </authorList>
    </citation>
    <scope>NUCLEOTIDE SEQUENCE [LARGE SCALE GENOMIC DNA]</scope>
    <source>
        <strain evidence="3">CGMCC 1.16060</strain>
    </source>
</reference>
<keyword evidence="1" id="KW-1133">Transmembrane helix</keyword>
<sequence length="179" mass="20740">MKNTIEKHFDGINIHSTLKINSSKIGKIVLAIFLIIFLGVLSLVLSTLEKDEIASAIIPVLIISAIIIIFPLRYLIWNIYGKEVLIVNSKSISYYYDYGFFKTNFKTILFTRLGTQIEFVREYDGIENGRLIFYNYREIDDLPEEIHRTSILIDIVTLEVINCEITELFESNNFLFSNN</sequence>
<evidence type="ECO:0000256" key="1">
    <source>
        <dbReference type="SAM" id="Phobius"/>
    </source>
</evidence>
<dbReference type="Proteomes" id="UP000655016">
    <property type="component" value="Unassembled WGS sequence"/>
</dbReference>
<keyword evidence="3" id="KW-1185">Reference proteome</keyword>
<organism evidence="2 3">
    <name type="scientific">Flavobacterium limi</name>
    <dbReference type="NCBI Taxonomy" id="2045105"/>
    <lineage>
        <taxon>Bacteria</taxon>
        <taxon>Pseudomonadati</taxon>
        <taxon>Bacteroidota</taxon>
        <taxon>Flavobacteriia</taxon>
        <taxon>Flavobacteriales</taxon>
        <taxon>Flavobacteriaceae</taxon>
        <taxon>Flavobacterium</taxon>
    </lineage>
</organism>
<accession>A0ABQ1ULL6</accession>
<proteinExistence type="predicted"/>
<dbReference type="EMBL" id="BMKP01000008">
    <property type="protein sequence ID" value="GGF22063.1"/>
    <property type="molecule type" value="Genomic_DNA"/>
</dbReference>
<feature type="transmembrane region" description="Helical" evidence="1">
    <location>
        <begin position="53"/>
        <end position="76"/>
    </location>
</feature>
<protein>
    <recommendedName>
        <fullName evidence="4">PH domain-containing protein</fullName>
    </recommendedName>
</protein>
<name>A0ABQ1ULL6_9FLAO</name>
<keyword evidence="1" id="KW-0812">Transmembrane</keyword>
<gene>
    <name evidence="2" type="ORF">GCM10011518_34030</name>
</gene>
<feature type="transmembrane region" description="Helical" evidence="1">
    <location>
        <begin position="28"/>
        <end position="47"/>
    </location>
</feature>